<comment type="catalytic activity">
    <reaction evidence="13 14">
        <text>a fatty acyl-[ACP] + malonyl-[ACP] + H(+) = a 3-oxoacyl-[ACP] + holo-[ACP] + CO2</text>
        <dbReference type="Rhea" id="RHEA:22836"/>
        <dbReference type="Rhea" id="RHEA-COMP:9623"/>
        <dbReference type="Rhea" id="RHEA-COMP:9685"/>
        <dbReference type="Rhea" id="RHEA-COMP:9916"/>
        <dbReference type="Rhea" id="RHEA-COMP:14125"/>
        <dbReference type="ChEBI" id="CHEBI:15378"/>
        <dbReference type="ChEBI" id="CHEBI:16526"/>
        <dbReference type="ChEBI" id="CHEBI:64479"/>
        <dbReference type="ChEBI" id="CHEBI:78449"/>
        <dbReference type="ChEBI" id="CHEBI:78776"/>
        <dbReference type="ChEBI" id="CHEBI:138651"/>
    </reaction>
</comment>
<dbReference type="SMART" id="SM00825">
    <property type="entry name" value="PKS_KS"/>
    <property type="match status" value="1"/>
</dbReference>
<evidence type="ECO:0000256" key="13">
    <source>
        <dbReference type="ARBA" id="ARBA00047659"/>
    </source>
</evidence>
<dbReference type="PANTHER" id="PTHR11712">
    <property type="entry name" value="POLYKETIDE SYNTHASE-RELATED"/>
    <property type="match status" value="1"/>
</dbReference>
<name>A0A8J7PG21_9BACT</name>
<evidence type="ECO:0000313" key="19">
    <source>
        <dbReference type="Proteomes" id="UP000664277"/>
    </source>
</evidence>
<organism evidence="18 19">
    <name type="scientific">Candidatus Obscuribacter phosphatis</name>
    <dbReference type="NCBI Taxonomy" id="1906157"/>
    <lineage>
        <taxon>Bacteria</taxon>
        <taxon>Bacillati</taxon>
        <taxon>Candidatus Melainabacteria</taxon>
        <taxon>Candidatus Obscuribacterales</taxon>
        <taxon>Candidatus Obscuribacteraceae</taxon>
        <taxon>Candidatus Obscuribacter</taxon>
    </lineage>
</organism>
<dbReference type="SUPFAM" id="SSF53901">
    <property type="entry name" value="Thiolase-like"/>
    <property type="match status" value="2"/>
</dbReference>
<dbReference type="InterPro" id="IPR014031">
    <property type="entry name" value="Ketoacyl_synth_C"/>
</dbReference>
<evidence type="ECO:0000256" key="15">
    <source>
        <dbReference type="PIRSR" id="PIRSR000447-1"/>
    </source>
</evidence>
<dbReference type="InterPro" id="IPR020841">
    <property type="entry name" value="PKS_Beta-ketoAc_synthase_dom"/>
</dbReference>
<keyword evidence="8" id="KW-0443">Lipid metabolism</keyword>
<evidence type="ECO:0000256" key="8">
    <source>
        <dbReference type="ARBA" id="ARBA00023098"/>
    </source>
</evidence>
<evidence type="ECO:0000256" key="6">
    <source>
        <dbReference type="ARBA" id="ARBA00022679"/>
    </source>
</evidence>
<reference evidence="18" key="1">
    <citation type="submission" date="2021-02" db="EMBL/GenBank/DDBJ databases">
        <title>Genome-Resolved Metagenomics of a Microbial Community Performing Photosynthetic Biological Nutrient Removal.</title>
        <authorList>
            <person name="Mcdaniel E.A."/>
        </authorList>
    </citation>
    <scope>NUCLEOTIDE SEQUENCE</scope>
    <source>
        <strain evidence="18">UWPOB_OBS1</strain>
    </source>
</reference>
<dbReference type="NCBIfam" id="NF005589">
    <property type="entry name" value="PRK07314.1"/>
    <property type="match status" value="1"/>
</dbReference>
<dbReference type="GO" id="GO:0005829">
    <property type="term" value="C:cytosol"/>
    <property type="evidence" value="ECO:0007669"/>
    <property type="project" value="TreeGrafter"/>
</dbReference>
<comment type="caution">
    <text evidence="18">The sequence shown here is derived from an EMBL/GenBank/DDBJ whole genome shotgun (WGS) entry which is preliminary data.</text>
</comment>
<evidence type="ECO:0000256" key="3">
    <source>
        <dbReference type="ARBA" id="ARBA00012356"/>
    </source>
</evidence>
<dbReference type="Pfam" id="PF00109">
    <property type="entry name" value="ketoacyl-synt"/>
    <property type="match status" value="1"/>
</dbReference>
<comment type="catalytic activity">
    <reaction evidence="12 14">
        <text>(9Z)-hexadecenoyl-[ACP] + malonyl-[ACP] + H(+) = 3-oxo-(11Z)-octadecenoyl-[ACP] + holo-[ACP] + CO2</text>
        <dbReference type="Rhea" id="RHEA:55040"/>
        <dbReference type="Rhea" id="RHEA-COMP:9623"/>
        <dbReference type="Rhea" id="RHEA-COMP:9685"/>
        <dbReference type="Rhea" id="RHEA-COMP:10800"/>
        <dbReference type="Rhea" id="RHEA-COMP:14074"/>
        <dbReference type="ChEBI" id="CHEBI:15378"/>
        <dbReference type="ChEBI" id="CHEBI:16526"/>
        <dbReference type="ChEBI" id="CHEBI:64479"/>
        <dbReference type="ChEBI" id="CHEBI:78449"/>
        <dbReference type="ChEBI" id="CHEBI:83989"/>
        <dbReference type="ChEBI" id="CHEBI:138538"/>
        <dbReference type="EC" id="2.3.1.179"/>
    </reaction>
</comment>
<dbReference type="InterPro" id="IPR000794">
    <property type="entry name" value="Beta-ketoacyl_synthase"/>
</dbReference>
<evidence type="ECO:0000256" key="4">
    <source>
        <dbReference type="ARBA" id="ARBA00014657"/>
    </source>
</evidence>
<dbReference type="EC" id="2.3.1.179" evidence="3 14"/>
<evidence type="ECO:0000256" key="1">
    <source>
        <dbReference type="ARBA" id="ARBA00005194"/>
    </source>
</evidence>
<accession>A0A8J7PG21</accession>
<evidence type="ECO:0000313" key="18">
    <source>
        <dbReference type="EMBL" id="MBN8659340.1"/>
    </source>
</evidence>
<evidence type="ECO:0000256" key="11">
    <source>
        <dbReference type="ARBA" id="ARBA00024006"/>
    </source>
</evidence>
<protein>
    <recommendedName>
        <fullName evidence="4 14">3-oxoacyl-[acyl-carrier-protein] synthase 2</fullName>
        <ecNumber evidence="3 14">2.3.1.179</ecNumber>
    </recommendedName>
</protein>
<dbReference type="FunFam" id="3.40.47.10:FF:000018">
    <property type="entry name" value="3-oxoacyl-[acyl-carrier-protein] synthase 2"/>
    <property type="match status" value="1"/>
</dbReference>
<keyword evidence="10 14" id="KW-0012">Acyltransferase</keyword>
<dbReference type="Proteomes" id="UP000664277">
    <property type="component" value="Unassembled WGS sequence"/>
</dbReference>
<dbReference type="PANTHER" id="PTHR11712:SF336">
    <property type="entry name" value="3-OXOACYL-[ACYL-CARRIER-PROTEIN] SYNTHASE, MITOCHONDRIAL"/>
    <property type="match status" value="1"/>
</dbReference>
<evidence type="ECO:0000256" key="14">
    <source>
        <dbReference type="PIRNR" id="PIRNR000447"/>
    </source>
</evidence>
<keyword evidence="5 14" id="KW-0444">Lipid biosynthesis</keyword>
<dbReference type="GO" id="GO:0006633">
    <property type="term" value="P:fatty acid biosynthetic process"/>
    <property type="evidence" value="ECO:0007669"/>
    <property type="project" value="UniProtKB-UniRule"/>
</dbReference>
<dbReference type="InterPro" id="IPR016039">
    <property type="entry name" value="Thiolase-like"/>
</dbReference>
<keyword evidence="9 14" id="KW-0275">Fatty acid biosynthesis</keyword>
<dbReference type="PROSITE" id="PS52004">
    <property type="entry name" value="KS3_2"/>
    <property type="match status" value="1"/>
</dbReference>
<dbReference type="InterPro" id="IPR014030">
    <property type="entry name" value="Ketoacyl_synth_N"/>
</dbReference>
<proteinExistence type="inferred from homology"/>
<evidence type="ECO:0000256" key="12">
    <source>
        <dbReference type="ARBA" id="ARBA00047318"/>
    </source>
</evidence>
<comment type="function">
    <text evidence="11 14">Involved in the type II fatty acid elongation cycle. Catalyzes the elongation of a wide range of acyl-ACP by the addition of two carbons from malonyl-ACP to an acyl acceptor. Can efficiently catalyze the conversion of palmitoleoyl-ACP (cis-hexadec-9-enoyl-ACP) to cis-vaccenoyl-ACP (cis-octadec-11-enoyl-ACP), an essential step in the thermal regulation of fatty acid composition.</text>
</comment>
<sequence length="421" mass="44491">MKRRVVVTGIGIVSPVGLTTEETWKNLLSGVSGVDFLTLFNPDQFGMETRIGAEVKNFDIQQFYPDKRKAGAFMKEMDRVTLLAMAAAKLAFQDSKLQVNEDNAHRVATFIGTGVGGLTTTTQDYQKLLEGGPKRVGVRSVIKLMPNAPSGQVAIEFGAKGRAKGDATACASGLDSILDALMYIQDNRADVVITGGAEAAINSVGVCSFNNMTALSKRNNDPKKASRPFMKDRDGFVIGEGAAVLILEELEHARKRGATIYAEVKGGGASCDANHIVAPLENGEGAVRAMKEALQDAGVAIDQVDYINAHGTSTPLNDAAETRALKTVFGEHAKKLAVSSTKSMIGHLLGAAGAVGAAVTALSIKEGKVHPTINHDSDEKDPVCDLDYVPNVSRDLKVRNALIEALGFGGHNTVIVMGAVD</sequence>
<evidence type="ECO:0000256" key="2">
    <source>
        <dbReference type="ARBA" id="ARBA00008467"/>
    </source>
</evidence>
<dbReference type="CDD" id="cd00834">
    <property type="entry name" value="KAS_I_II"/>
    <property type="match status" value="1"/>
</dbReference>
<comment type="similarity">
    <text evidence="2 14 16">Belongs to the thiolase-like superfamily. Beta-ketoacyl-ACP synthases family.</text>
</comment>
<dbReference type="InterPro" id="IPR017568">
    <property type="entry name" value="3-oxoacyl-ACP_synth-2"/>
</dbReference>
<dbReference type="Gene3D" id="3.40.47.10">
    <property type="match status" value="1"/>
</dbReference>
<evidence type="ECO:0000256" key="9">
    <source>
        <dbReference type="ARBA" id="ARBA00023160"/>
    </source>
</evidence>
<evidence type="ECO:0000259" key="17">
    <source>
        <dbReference type="PROSITE" id="PS52004"/>
    </source>
</evidence>
<dbReference type="Pfam" id="PF02801">
    <property type="entry name" value="Ketoacyl-synt_C"/>
    <property type="match status" value="1"/>
</dbReference>
<evidence type="ECO:0000256" key="5">
    <source>
        <dbReference type="ARBA" id="ARBA00022516"/>
    </source>
</evidence>
<dbReference type="PIRSF" id="PIRSF000447">
    <property type="entry name" value="KAS_II"/>
    <property type="match status" value="1"/>
</dbReference>
<dbReference type="UniPathway" id="UPA00094"/>
<dbReference type="GO" id="GO:0004315">
    <property type="term" value="F:3-oxoacyl-[acyl-carrier-protein] synthase activity"/>
    <property type="evidence" value="ECO:0007669"/>
    <property type="project" value="UniProtKB-UniRule"/>
</dbReference>
<evidence type="ECO:0000256" key="10">
    <source>
        <dbReference type="ARBA" id="ARBA00023315"/>
    </source>
</evidence>
<keyword evidence="7" id="KW-0276">Fatty acid metabolism</keyword>
<feature type="active site" description="For beta-ketoacyl synthase activity" evidence="15">
    <location>
        <position position="170"/>
    </location>
</feature>
<dbReference type="NCBIfam" id="TIGR03150">
    <property type="entry name" value="fabF"/>
    <property type="match status" value="1"/>
</dbReference>
<evidence type="ECO:0000256" key="16">
    <source>
        <dbReference type="RuleBase" id="RU003694"/>
    </source>
</evidence>
<gene>
    <name evidence="18" type="primary">fabF</name>
    <name evidence="18" type="ORF">J0M35_03180</name>
</gene>
<evidence type="ECO:0000256" key="7">
    <source>
        <dbReference type="ARBA" id="ARBA00022832"/>
    </source>
</evidence>
<feature type="domain" description="Ketosynthase family 3 (KS3)" evidence="17">
    <location>
        <begin position="2"/>
        <end position="419"/>
    </location>
</feature>
<dbReference type="EMBL" id="JAFLCK010000003">
    <property type="protein sequence ID" value="MBN8659340.1"/>
    <property type="molecule type" value="Genomic_DNA"/>
</dbReference>
<dbReference type="AlphaFoldDB" id="A0A8J7PG21"/>
<keyword evidence="6 14" id="KW-0808">Transferase</keyword>
<comment type="pathway">
    <text evidence="1 14">Lipid metabolism; fatty acid biosynthesis.</text>
</comment>